<evidence type="ECO:0000256" key="2">
    <source>
        <dbReference type="SAM" id="MobiDB-lite"/>
    </source>
</evidence>
<keyword evidence="1" id="KW-0175">Coiled coil</keyword>
<feature type="compositionally biased region" description="Polar residues" evidence="2">
    <location>
        <begin position="401"/>
        <end position="419"/>
    </location>
</feature>
<accession>A0A9P6K493</accession>
<dbReference type="PANTHER" id="PTHR38407:SF1">
    <property type="entry name" value="PROTEIN IVY1"/>
    <property type="match status" value="1"/>
</dbReference>
<feature type="compositionally biased region" description="Low complexity" evidence="2">
    <location>
        <begin position="444"/>
        <end position="454"/>
    </location>
</feature>
<dbReference type="InterPro" id="IPR027267">
    <property type="entry name" value="AH/BAR_dom_sf"/>
</dbReference>
<sequence length="886" mass="93757">MPAMLSTVSLIDPTTLNPSFSGPDTSRMGRPAVIITRGDQQTAVDQFQLLLTNAKAYRLQMLALSKAAASFGYALEKIAHSKASVRDPTNVCSSLQAAAGLHYLMSNHHQILSDTLYKQFEIPLLQHLDTHKANIEASEAQYERSMRDMSQKIKETEATSLQNGRKRQRGKFPLVFLLLLIFLVYLLQFRQALTTLTMQVDELERIKLGYYFSNLESEQANLQLILQKTSTIVRAEVDIYERIANKGLNDTILEPMTTQGPDPYCTYATTDEFSSIFSILPPTPIIPTGAAGGSGSTGTSTPQPDPIMTTFYGYHEANPFSTARNQTGTRDKHLFGEASSVDSKESIMDKAVGVVVPSAVGGGVAGAKALAAGATTSSKMVVTESTTKDVAFTSTAATAITQESTKSSAQTSISTVTASKDSKKEASTEKTVQALTIVEEEKSISGSKKSSGDGVTSELAEGRVGEETGGITNGTENNNSSNQENGVNMRRGQQHHRHRSFSKQSEENASSATSVSGATATAAAASATVAAASSPTDQTSSIPSYSLRSRSGSRSHLLLASTPDSPPVRGMIHIAGDSELLNNRDFSFSYEPSELLGQRDAHHHHHQYRQNPFDGMMEEDDGGFGTSAPSSNGRRPSLSNHRTATGGSSSAASSLGRSGGHQPMRSQSSGHVASGIGSTGHLLHGLRHTSSDGQLSHSSSSNLSSLGSTHSYSAGSLHHRRSTGRIKTSSNGDHYLAGYNHHTEDSMSPEAMALGTSLDDPSSSFMSWRKVSSAGLLGLGGPATEAFGGRGGFEDGMPAFFADDADDLDQADNISVTGSVSTLAGGVRRSGITVGRSRSRPESGSDQDAAGQGQGQDSNDADSSIIQMADGSSKNVSSTNFHEIVV</sequence>
<feature type="region of interest" description="Disordered" evidence="2">
    <location>
        <begin position="831"/>
        <end position="886"/>
    </location>
</feature>
<keyword evidence="5" id="KW-1185">Reference proteome</keyword>
<dbReference type="EMBL" id="JAAAXW010000077">
    <property type="protein sequence ID" value="KAF9545140.1"/>
    <property type="molecule type" value="Genomic_DNA"/>
</dbReference>
<organism evidence="4 5">
    <name type="scientific">Mortierella hygrophila</name>
    <dbReference type="NCBI Taxonomy" id="979708"/>
    <lineage>
        <taxon>Eukaryota</taxon>
        <taxon>Fungi</taxon>
        <taxon>Fungi incertae sedis</taxon>
        <taxon>Mucoromycota</taxon>
        <taxon>Mortierellomycotina</taxon>
        <taxon>Mortierellomycetes</taxon>
        <taxon>Mortierellales</taxon>
        <taxon>Mortierellaceae</taxon>
        <taxon>Mortierella</taxon>
    </lineage>
</organism>
<dbReference type="Gene3D" id="1.20.1270.60">
    <property type="entry name" value="Arfaptin homology (AH) domain/BAR domain"/>
    <property type="match status" value="1"/>
</dbReference>
<evidence type="ECO:0000256" key="3">
    <source>
        <dbReference type="SAM" id="Phobius"/>
    </source>
</evidence>
<feature type="region of interest" description="Disordered" evidence="2">
    <location>
        <begin position="401"/>
        <end position="515"/>
    </location>
</feature>
<evidence type="ECO:0000256" key="1">
    <source>
        <dbReference type="SAM" id="Coils"/>
    </source>
</evidence>
<dbReference type="GO" id="GO:0000329">
    <property type="term" value="C:fungal-type vacuole membrane"/>
    <property type="evidence" value="ECO:0007669"/>
    <property type="project" value="InterPro"/>
</dbReference>
<feature type="compositionally biased region" description="Low complexity" evidence="2">
    <location>
        <begin position="691"/>
        <end position="716"/>
    </location>
</feature>
<proteinExistence type="predicted"/>
<feature type="compositionally biased region" description="Low complexity" evidence="2">
    <location>
        <begin position="642"/>
        <end position="656"/>
    </location>
</feature>
<name>A0A9P6K493_9FUNG</name>
<feature type="compositionally biased region" description="Low complexity" evidence="2">
    <location>
        <begin position="473"/>
        <end position="488"/>
    </location>
</feature>
<feature type="compositionally biased region" description="Low complexity" evidence="2">
    <location>
        <begin position="844"/>
        <end position="864"/>
    </location>
</feature>
<keyword evidence="3" id="KW-0472">Membrane</keyword>
<feature type="region of interest" description="Disordered" evidence="2">
    <location>
        <begin position="529"/>
        <end position="571"/>
    </location>
</feature>
<feature type="coiled-coil region" evidence="1">
    <location>
        <begin position="128"/>
        <end position="159"/>
    </location>
</feature>
<gene>
    <name evidence="4" type="ORF">EC957_011210</name>
</gene>
<dbReference type="AlphaFoldDB" id="A0A9P6K493"/>
<feature type="compositionally biased region" description="Basic residues" evidence="2">
    <location>
        <begin position="492"/>
        <end position="501"/>
    </location>
</feature>
<keyword evidence="3" id="KW-0812">Transmembrane</keyword>
<evidence type="ECO:0000313" key="4">
    <source>
        <dbReference type="EMBL" id="KAF9545140.1"/>
    </source>
</evidence>
<feature type="compositionally biased region" description="Polar residues" evidence="2">
    <location>
        <begin position="870"/>
        <end position="886"/>
    </location>
</feature>
<feature type="compositionally biased region" description="Polar residues" evidence="2">
    <location>
        <begin position="627"/>
        <end position="641"/>
    </location>
</feature>
<dbReference type="Proteomes" id="UP000723463">
    <property type="component" value="Unassembled WGS sequence"/>
</dbReference>
<reference evidence="4" key="1">
    <citation type="journal article" date="2020" name="Fungal Divers.">
        <title>Resolving the Mortierellaceae phylogeny through synthesis of multi-gene phylogenetics and phylogenomics.</title>
        <authorList>
            <person name="Vandepol N."/>
            <person name="Liber J."/>
            <person name="Desiro A."/>
            <person name="Na H."/>
            <person name="Kennedy M."/>
            <person name="Barry K."/>
            <person name="Grigoriev I.V."/>
            <person name="Miller A.N."/>
            <person name="O'Donnell K."/>
            <person name="Stajich J.E."/>
            <person name="Bonito G."/>
        </authorList>
    </citation>
    <scope>NUCLEOTIDE SEQUENCE</scope>
    <source>
        <strain evidence="4">NRRL 2591</strain>
    </source>
</reference>
<keyword evidence="3" id="KW-1133">Transmembrane helix</keyword>
<protein>
    <submittedName>
        <fullName evidence="4">Uncharacterized protein</fullName>
    </submittedName>
</protein>
<comment type="caution">
    <text evidence="4">The sequence shown here is derived from an EMBL/GenBank/DDBJ whole genome shotgun (WGS) entry which is preliminary data.</text>
</comment>
<dbReference type="SUPFAM" id="SSF103657">
    <property type="entry name" value="BAR/IMD domain-like"/>
    <property type="match status" value="1"/>
</dbReference>
<feature type="compositionally biased region" description="Low complexity" evidence="2">
    <location>
        <begin position="529"/>
        <end position="561"/>
    </location>
</feature>
<dbReference type="InterPro" id="IPR037470">
    <property type="entry name" value="IVY1"/>
</dbReference>
<dbReference type="GO" id="GO:0005543">
    <property type="term" value="F:phospholipid binding"/>
    <property type="evidence" value="ECO:0007669"/>
    <property type="project" value="InterPro"/>
</dbReference>
<dbReference type="GO" id="GO:0042144">
    <property type="term" value="P:vacuole fusion, non-autophagic"/>
    <property type="evidence" value="ECO:0007669"/>
    <property type="project" value="InterPro"/>
</dbReference>
<feature type="transmembrane region" description="Helical" evidence="3">
    <location>
        <begin position="172"/>
        <end position="189"/>
    </location>
</feature>
<evidence type="ECO:0000313" key="5">
    <source>
        <dbReference type="Proteomes" id="UP000723463"/>
    </source>
</evidence>
<feature type="region of interest" description="Disordered" evidence="2">
    <location>
        <begin position="598"/>
        <end position="743"/>
    </location>
</feature>
<dbReference type="PANTHER" id="PTHR38407">
    <property type="entry name" value="PROTEIN IVY1"/>
    <property type="match status" value="1"/>
</dbReference>